<dbReference type="Gene3D" id="2.10.25.10">
    <property type="entry name" value="Laminin"/>
    <property type="match status" value="3"/>
</dbReference>
<dbReference type="GO" id="GO:0032991">
    <property type="term" value="C:protein-containing complex"/>
    <property type="evidence" value="ECO:0007669"/>
    <property type="project" value="TreeGrafter"/>
</dbReference>
<dbReference type="PROSITE" id="PS00022">
    <property type="entry name" value="EGF_1"/>
    <property type="match status" value="3"/>
</dbReference>
<dbReference type="InterPro" id="IPR000742">
    <property type="entry name" value="EGF"/>
</dbReference>
<dbReference type="GO" id="GO:0045197">
    <property type="term" value="P:establishment or maintenance of epithelial cell apical/basal polarity"/>
    <property type="evidence" value="ECO:0007669"/>
    <property type="project" value="TreeGrafter"/>
</dbReference>
<name>A0A6S7GZF9_PARCT</name>
<proteinExistence type="predicted"/>
<evidence type="ECO:0000256" key="2">
    <source>
        <dbReference type="ARBA" id="ARBA00022729"/>
    </source>
</evidence>
<evidence type="ECO:0000256" key="4">
    <source>
        <dbReference type="ARBA" id="ARBA00023157"/>
    </source>
</evidence>
<evidence type="ECO:0000313" key="6">
    <source>
        <dbReference type="EMBL" id="CAB3989681.1"/>
    </source>
</evidence>
<sequence length="359" mass="39197">MFNRFVLTTTLILAGLIAVTTAQTTAQPRSCQNDGVIVGRDRYPKCHCSSGFKGYDCSLRVTPCEANPCRNGGSCSENRDGTFTCNCTALYNGILCEHRVRPCDSGPCKNGGNCTDDGIKCFQCECPPGFKGPDCSKIVQPCEIKPCKNKGVCVNKQGGKFTCKCKTGFGGTFCDKRGGLAGSEILNQQQNYIVQLDKWLGGAKSWKLCYRATDHGWASSTFHSRCDSKKPTVTIIRSRSYIFGAYSDVAFGGSTGYRSSSNAFIFSFVNKDNVSPFKSPVYRYSANALYTRSAYGPTFGGGHDIYIANNANTNTNSYANLGYTYRPPSGYSYSSTNTRNLLAGTRNFTPNEVETFYLN</sequence>
<dbReference type="CDD" id="cd00054">
    <property type="entry name" value="EGF_CA"/>
    <property type="match status" value="3"/>
</dbReference>
<dbReference type="SMART" id="SM00179">
    <property type="entry name" value="EGF_CA"/>
    <property type="match status" value="3"/>
</dbReference>
<feature type="disulfide bond" evidence="5">
    <location>
        <begin position="165"/>
        <end position="174"/>
    </location>
</feature>
<evidence type="ECO:0000256" key="1">
    <source>
        <dbReference type="ARBA" id="ARBA00022536"/>
    </source>
</evidence>
<dbReference type="PROSITE" id="PS50026">
    <property type="entry name" value="EGF_3"/>
    <property type="match status" value="3"/>
</dbReference>
<dbReference type="GO" id="GO:0005886">
    <property type="term" value="C:plasma membrane"/>
    <property type="evidence" value="ECO:0007669"/>
    <property type="project" value="TreeGrafter"/>
</dbReference>
<dbReference type="GO" id="GO:0007157">
    <property type="term" value="P:heterophilic cell-cell adhesion via plasma membrane cell adhesion molecules"/>
    <property type="evidence" value="ECO:0007669"/>
    <property type="project" value="TreeGrafter"/>
</dbReference>
<protein>
    <submittedName>
        <fullName evidence="6">Sushi, von Willebrand factor type A, EGF and pentraxin domain-containing 1</fullName>
    </submittedName>
</protein>
<keyword evidence="4 5" id="KW-1015">Disulfide bond</keyword>
<dbReference type="SMART" id="SM00181">
    <property type="entry name" value="EGF"/>
    <property type="match status" value="3"/>
</dbReference>
<gene>
    <name evidence="6" type="ORF">PACLA_8A070549</name>
</gene>
<organism evidence="6 7">
    <name type="scientific">Paramuricea clavata</name>
    <name type="common">Red gorgonian</name>
    <name type="synonym">Violescent sea-whip</name>
    <dbReference type="NCBI Taxonomy" id="317549"/>
    <lineage>
        <taxon>Eukaryota</taxon>
        <taxon>Metazoa</taxon>
        <taxon>Cnidaria</taxon>
        <taxon>Anthozoa</taxon>
        <taxon>Octocorallia</taxon>
        <taxon>Malacalcyonacea</taxon>
        <taxon>Plexauridae</taxon>
        <taxon>Paramuricea</taxon>
    </lineage>
</organism>
<accession>A0A6S7GZF9</accession>
<dbReference type="PROSITE" id="PS51886">
    <property type="entry name" value="TLDC"/>
    <property type="match status" value="1"/>
</dbReference>
<dbReference type="InterPro" id="IPR001881">
    <property type="entry name" value="EGF-like_Ca-bd_dom"/>
</dbReference>
<dbReference type="EMBL" id="CACRXK020001534">
    <property type="protein sequence ID" value="CAB3989681.1"/>
    <property type="molecule type" value="Genomic_DNA"/>
</dbReference>
<evidence type="ECO:0000256" key="5">
    <source>
        <dbReference type="PROSITE-ProRule" id="PRU00076"/>
    </source>
</evidence>
<comment type="caution">
    <text evidence="5">Lacks conserved residue(s) required for the propagation of feature annotation.</text>
</comment>
<evidence type="ECO:0000256" key="3">
    <source>
        <dbReference type="ARBA" id="ARBA00022737"/>
    </source>
</evidence>
<dbReference type="SMART" id="SM00584">
    <property type="entry name" value="TLDc"/>
    <property type="match status" value="1"/>
</dbReference>
<reference evidence="6" key="1">
    <citation type="submission" date="2020-04" db="EMBL/GenBank/DDBJ databases">
        <authorList>
            <person name="Alioto T."/>
            <person name="Alioto T."/>
            <person name="Gomez Garrido J."/>
        </authorList>
    </citation>
    <scope>NUCLEOTIDE SEQUENCE</scope>
    <source>
        <strain evidence="6">A484AB</strain>
    </source>
</reference>
<feature type="disulfide bond" evidence="5">
    <location>
        <begin position="126"/>
        <end position="135"/>
    </location>
</feature>
<evidence type="ECO:0000313" key="7">
    <source>
        <dbReference type="Proteomes" id="UP001152795"/>
    </source>
</evidence>
<comment type="caution">
    <text evidence="6">The sequence shown here is derived from an EMBL/GenBank/DDBJ whole genome shotgun (WGS) entry which is preliminary data.</text>
</comment>
<dbReference type="InterPro" id="IPR051022">
    <property type="entry name" value="Notch_Cell-Fate_Det"/>
</dbReference>
<dbReference type="Pfam" id="PF07534">
    <property type="entry name" value="TLD"/>
    <property type="match status" value="1"/>
</dbReference>
<dbReference type="OrthoDB" id="5986392at2759"/>
<dbReference type="PANTHER" id="PTHR24049">
    <property type="entry name" value="CRUMBS FAMILY MEMBER"/>
    <property type="match status" value="1"/>
</dbReference>
<dbReference type="Pfam" id="PF12661">
    <property type="entry name" value="hEGF"/>
    <property type="match status" value="1"/>
</dbReference>
<feature type="disulfide bond" evidence="5">
    <location>
        <begin position="87"/>
        <end position="96"/>
    </location>
</feature>
<dbReference type="Proteomes" id="UP001152795">
    <property type="component" value="Unassembled WGS sequence"/>
</dbReference>
<keyword evidence="7" id="KW-1185">Reference proteome</keyword>
<keyword evidence="2" id="KW-0732">Signal</keyword>
<keyword evidence="3" id="KW-0677">Repeat</keyword>
<dbReference type="Pfam" id="PF00008">
    <property type="entry name" value="EGF"/>
    <property type="match status" value="2"/>
</dbReference>
<dbReference type="InterPro" id="IPR006571">
    <property type="entry name" value="TLDc_dom"/>
</dbReference>
<dbReference type="PANTHER" id="PTHR24049:SF22">
    <property type="entry name" value="DROSOPHILA CRUMBS HOMOLOG"/>
    <property type="match status" value="1"/>
</dbReference>
<dbReference type="GO" id="GO:0005509">
    <property type="term" value="F:calcium ion binding"/>
    <property type="evidence" value="ECO:0007669"/>
    <property type="project" value="InterPro"/>
</dbReference>
<dbReference type="SUPFAM" id="SSF57196">
    <property type="entry name" value="EGF/Laminin"/>
    <property type="match status" value="3"/>
</dbReference>
<keyword evidence="1 5" id="KW-0245">EGF-like domain</keyword>
<dbReference type="PROSITE" id="PS01186">
    <property type="entry name" value="EGF_2"/>
    <property type="match status" value="3"/>
</dbReference>
<dbReference type="InterPro" id="IPR013032">
    <property type="entry name" value="EGF-like_CS"/>
</dbReference>
<dbReference type="AlphaFoldDB" id="A0A6S7GZF9"/>